<dbReference type="InterPro" id="IPR013328">
    <property type="entry name" value="6PGD_dom2"/>
</dbReference>
<evidence type="ECO:0000259" key="11">
    <source>
        <dbReference type="Pfam" id="PF02558"/>
    </source>
</evidence>
<protein>
    <recommendedName>
        <fullName evidence="4 10">2-dehydropantoate 2-reductase</fullName>
        <ecNumber evidence="3 10">1.1.1.169</ecNumber>
    </recommendedName>
    <alternativeName>
        <fullName evidence="8 10">Ketopantoate reductase</fullName>
    </alternativeName>
</protein>
<evidence type="ECO:0000256" key="2">
    <source>
        <dbReference type="ARBA" id="ARBA00007870"/>
    </source>
</evidence>
<accession>A0A2T7UNQ0</accession>
<sequence>MRIAIYGAGLIGAYVGGRLAAAGGDVVLIGRARSRAALAGGLTLTDYTGARITTLPLPFAEGSEGAAGAGLVLICVKSRASAAVARELGPHLAPGALVVSLQNGIGNAAVLAEGLGRPVLPGMVGFNVADQGPGHFHQGSQGGLHMGVDPRLPLDLFARAGLPLTLHADMAPVLWSKLLMNLNNAVNALSGLPLREELATRDFRRCLALAQEELLALCAEAGQPLARLTPLPAAFLPKVLRLPDPLFRLIAGNMLKIDPLARSSMADDLASARPPELDALNGEVARLAARLNRTAPVNARLSRLVEDATTTPDRWSGEALLADLQRARGG</sequence>
<keyword evidence="5 10" id="KW-0566">Pantothenate biosynthesis</keyword>
<comment type="catalytic activity">
    <reaction evidence="9 10">
        <text>(R)-pantoate + NADP(+) = 2-dehydropantoate + NADPH + H(+)</text>
        <dbReference type="Rhea" id="RHEA:16233"/>
        <dbReference type="ChEBI" id="CHEBI:11561"/>
        <dbReference type="ChEBI" id="CHEBI:15378"/>
        <dbReference type="ChEBI" id="CHEBI:15980"/>
        <dbReference type="ChEBI" id="CHEBI:57783"/>
        <dbReference type="ChEBI" id="CHEBI:58349"/>
        <dbReference type="EC" id="1.1.1.169"/>
    </reaction>
</comment>
<keyword evidence="14" id="KW-1185">Reference proteome</keyword>
<evidence type="ECO:0000256" key="10">
    <source>
        <dbReference type="RuleBase" id="RU362068"/>
    </source>
</evidence>
<dbReference type="InterPro" id="IPR050838">
    <property type="entry name" value="Ketopantoate_reductase"/>
</dbReference>
<dbReference type="EMBL" id="QDDR01000009">
    <property type="protein sequence ID" value="PVE46294.1"/>
    <property type="molecule type" value="Genomic_DNA"/>
</dbReference>
<dbReference type="Pfam" id="PF08546">
    <property type="entry name" value="ApbA_C"/>
    <property type="match status" value="1"/>
</dbReference>
<dbReference type="InterPro" id="IPR003710">
    <property type="entry name" value="ApbA"/>
</dbReference>
<evidence type="ECO:0000256" key="4">
    <source>
        <dbReference type="ARBA" id="ARBA00019465"/>
    </source>
</evidence>
<comment type="similarity">
    <text evidence="2 10">Belongs to the ketopantoate reductase family.</text>
</comment>
<keyword evidence="7 10" id="KW-0560">Oxidoreductase</keyword>
<dbReference type="InterPro" id="IPR008927">
    <property type="entry name" value="6-PGluconate_DH-like_C_sf"/>
</dbReference>
<dbReference type="EC" id="1.1.1.169" evidence="3 10"/>
<evidence type="ECO:0000313" key="13">
    <source>
        <dbReference type="EMBL" id="PVE46294.1"/>
    </source>
</evidence>
<evidence type="ECO:0000256" key="8">
    <source>
        <dbReference type="ARBA" id="ARBA00032024"/>
    </source>
</evidence>
<dbReference type="NCBIfam" id="TIGR00745">
    <property type="entry name" value="apbA_panE"/>
    <property type="match status" value="1"/>
</dbReference>
<dbReference type="SUPFAM" id="SSF48179">
    <property type="entry name" value="6-phosphogluconate dehydrogenase C-terminal domain-like"/>
    <property type="match status" value="1"/>
</dbReference>
<dbReference type="AlphaFoldDB" id="A0A2T7UNQ0"/>
<comment type="caution">
    <text evidence="13">The sequence shown here is derived from an EMBL/GenBank/DDBJ whole genome shotgun (WGS) entry which is preliminary data.</text>
</comment>
<feature type="domain" description="Ketopantoate reductase N-terminal" evidence="11">
    <location>
        <begin position="3"/>
        <end position="148"/>
    </location>
</feature>
<dbReference type="Proteomes" id="UP000244810">
    <property type="component" value="Unassembled WGS sequence"/>
</dbReference>
<reference evidence="13 14" key="1">
    <citation type="journal article" date="2011" name="Syst. Appl. Microbiol.">
        <title>Defluviimonas denitrificans gen. nov., sp. nov., and Pararhodobacter aggregans gen. nov., sp. nov., non-phototrophic Rhodobacteraceae from the biofilter of a marine aquaculture.</title>
        <authorList>
            <person name="Foesel B.U."/>
            <person name="Drake H.L."/>
            <person name="Schramm A."/>
        </authorList>
    </citation>
    <scope>NUCLEOTIDE SEQUENCE [LARGE SCALE GENOMIC DNA]</scope>
    <source>
        <strain evidence="13 14">D1-19</strain>
    </source>
</reference>
<dbReference type="InterPro" id="IPR036291">
    <property type="entry name" value="NAD(P)-bd_dom_sf"/>
</dbReference>
<proteinExistence type="inferred from homology"/>
<dbReference type="PANTHER" id="PTHR43765">
    <property type="entry name" value="2-DEHYDROPANTOATE 2-REDUCTASE-RELATED"/>
    <property type="match status" value="1"/>
</dbReference>
<evidence type="ECO:0000256" key="5">
    <source>
        <dbReference type="ARBA" id="ARBA00022655"/>
    </source>
</evidence>
<organism evidence="13 14">
    <name type="scientific">Pararhodobacter aggregans</name>
    <dbReference type="NCBI Taxonomy" id="404875"/>
    <lineage>
        <taxon>Bacteria</taxon>
        <taxon>Pseudomonadati</taxon>
        <taxon>Pseudomonadota</taxon>
        <taxon>Alphaproteobacteria</taxon>
        <taxon>Rhodobacterales</taxon>
        <taxon>Paracoccaceae</taxon>
        <taxon>Pararhodobacter</taxon>
    </lineage>
</organism>
<dbReference type="Gene3D" id="1.10.1040.10">
    <property type="entry name" value="N-(1-d-carboxylethyl)-l-norvaline Dehydrogenase, domain 2"/>
    <property type="match status" value="1"/>
</dbReference>
<dbReference type="InterPro" id="IPR013752">
    <property type="entry name" value="KPA_reductase"/>
</dbReference>
<evidence type="ECO:0000256" key="7">
    <source>
        <dbReference type="ARBA" id="ARBA00023002"/>
    </source>
</evidence>
<feature type="domain" description="Ketopantoate reductase C-terminal" evidence="12">
    <location>
        <begin position="171"/>
        <end position="306"/>
    </location>
</feature>
<dbReference type="PANTHER" id="PTHR43765:SF2">
    <property type="entry name" value="2-DEHYDROPANTOATE 2-REDUCTASE"/>
    <property type="match status" value="1"/>
</dbReference>
<comment type="pathway">
    <text evidence="1 10">Cofactor biosynthesis; (R)-pantothenate biosynthesis; (R)-pantoate from 3-methyl-2-oxobutanoate: step 2/2.</text>
</comment>
<dbReference type="Gene3D" id="3.40.50.720">
    <property type="entry name" value="NAD(P)-binding Rossmann-like Domain"/>
    <property type="match status" value="1"/>
</dbReference>
<dbReference type="RefSeq" id="WP_107753192.1">
    <property type="nucleotide sequence ID" value="NZ_QBKF01000009.1"/>
</dbReference>
<dbReference type="Pfam" id="PF02558">
    <property type="entry name" value="ApbA"/>
    <property type="match status" value="1"/>
</dbReference>
<dbReference type="InterPro" id="IPR013332">
    <property type="entry name" value="KPR_N"/>
</dbReference>
<dbReference type="UniPathway" id="UPA00028">
    <property type="reaction ID" value="UER00004"/>
</dbReference>
<dbReference type="GO" id="GO:0015940">
    <property type="term" value="P:pantothenate biosynthetic process"/>
    <property type="evidence" value="ECO:0007669"/>
    <property type="project" value="UniProtKB-UniPathway"/>
</dbReference>
<evidence type="ECO:0000259" key="12">
    <source>
        <dbReference type="Pfam" id="PF08546"/>
    </source>
</evidence>
<comment type="function">
    <text evidence="10">Catalyzes the NADPH-dependent reduction of ketopantoate into pantoic acid.</text>
</comment>
<evidence type="ECO:0000256" key="3">
    <source>
        <dbReference type="ARBA" id="ARBA00013014"/>
    </source>
</evidence>
<gene>
    <name evidence="13" type="ORF">DDE23_16765</name>
</gene>
<dbReference type="GO" id="GO:0050661">
    <property type="term" value="F:NADP binding"/>
    <property type="evidence" value="ECO:0007669"/>
    <property type="project" value="TreeGrafter"/>
</dbReference>
<dbReference type="NCBIfam" id="NF006083">
    <property type="entry name" value="PRK08229.1"/>
    <property type="match status" value="1"/>
</dbReference>
<keyword evidence="6 10" id="KW-0521">NADP</keyword>
<evidence type="ECO:0000313" key="14">
    <source>
        <dbReference type="Proteomes" id="UP000244810"/>
    </source>
</evidence>
<dbReference type="SUPFAM" id="SSF51735">
    <property type="entry name" value="NAD(P)-binding Rossmann-fold domains"/>
    <property type="match status" value="1"/>
</dbReference>
<name>A0A2T7UNQ0_9RHOB</name>
<evidence type="ECO:0000256" key="6">
    <source>
        <dbReference type="ARBA" id="ARBA00022857"/>
    </source>
</evidence>
<dbReference type="GO" id="GO:0008677">
    <property type="term" value="F:2-dehydropantoate 2-reductase activity"/>
    <property type="evidence" value="ECO:0007669"/>
    <property type="project" value="UniProtKB-EC"/>
</dbReference>
<evidence type="ECO:0000256" key="9">
    <source>
        <dbReference type="ARBA" id="ARBA00048793"/>
    </source>
</evidence>
<dbReference type="OrthoDB" id="9796561at2"/>
<dbReference type="GO" id="GO:0005737">
    <property type="term" value="C:cytoplasm"/>
    <property type="evidence" value="ECO:0007669"/>
    <property type="project" value="TreeGrafter"/>
</dbReference>
<evidence type="ECO:0000256" key="1">
    <source>
        <dbReference type="ARBA" id="ARBA00004994"/>
    </source>
</evidence>